<dbReference type="Pfam" id="PF17263">
    <property type="entry name" value="DUF5329"/>
    <property type="match status" value="1"/>
</dbReference>
<organism evidence="1 2">
    <name type="scientific">Leptonema illini DSM 21528</name>
    <dbReference type="NCBI Taxonomy" id="929563"/>
    <lineage>
        <taxon>Bacteria</taxon>
        <taxon>Pseudomonadati</taxon>
        <taxon>Spirochaetota</taxon>
        <taxon>Spirochaetia</taxon>
        <taxon>Leptospirales</taxon>
        <taxon>Leptospiraceae</taxon>
        <taxon>Leptonema</taxon>
    </lineage>
</organism>
<sequence>MRLKIQLKILPFAVLSVFAISAVLPLPIMIDSDGSLTAAPSAREKQRIDALIAAVEKSGLIFIRNGSEHSAADAASHMRLKFNNAGNRISTAEQFIDYLASKSSITGSPYYLKFPDGRTEKAGIWLHRKLKELDGKERIDK</sequence>
<reference evidence="1 2" key="1">
    <citation type="submission" date="2011-10" db="EMBL/GenBank/DDBJ databases">
        <title>The Improved High-Quality Draft genome of Leptonema illini DSM 21528.</title>
        <authorList>
            <consortium name="US DOE Joint Genome Institute (JGI-PGF)"/>
            <person name="Lucas S."/>
            <person name="Copeland A."/>
            <person name="Lapidus A."/>
            <person name="Glavina del Rio T."/>
            <person name="Dalin E."/>
            <person name="Tice H."/>
            <person name="Bruce D."/>
            <person name="Goodwin L."/>
            <person name="Pitluck S."/>
            <person name="Peters L."/>
            <person name="Mikhailova N."/>
            <person name="Held B."/>
            <person name="Kyrpides N."/>
            <person name="Mavromatis K."/>
            <person name="Ivanova N."/>
            <person name="Markowitz V."/>
            <person name="Cheng J.-F."/>
            <person name="Hugenholtz P."/>
            <person name="Woyke T."/>
            <person name="Wu D."/>
            <person name="Gronow S."/>
            <person name="Wellnitz S."/>
            <person name="Brambilla E.-M."/>
            <person name="Klenk H.-P."/>
            <person name="Eisen J.A."/>
        </authorList>
    </citation>
    <scope>NUCLEOTIDE SEQUENCE [LARGE SCALE GENOMIC DNA]</scope>
    <source>
        <strain evidence="1 2">DSM 21528</strain>
    </source>
</reference>
<evidence type="ECO:0000313" key="2">
    <source>
        <dbReference type="Proteomes" id="UP000005737"/>
    </source>
</evidence>
<evidence type="ECO:0000313" key="1">
    <source>
        <dbReference type="EMBL" id="EHQ07509.1"/>
    </source>
</evidence>
<keyword evidence="2" id="KW-1185">Reference proteome</keyword>
<dbReference type="RefSeq" id="WP_002773439.1">
    <property type="nucleotide sequence ID" value="NZ_JH597773.1"/>
</dbReference>
<gene>
    <name evidence="1" type="ORF">Lepil_2839</name>
</gene>
<dbReference type="AlphaFoldDB" id="H2CD33"/>
<dbReference type="EMBL" id="JH597773">
    <property type="protein sequence ID" value="EHQ07509.1"/>
    <property type="molecule type" value="Genomic_DNA"/>
</dbReference>
<dbReference type="STRING" id="183.GCA_002009735_00621"/>
<name>H2CD33_9LEPT</name>
<dbReference type="Proteomes" id="UP000005737">
    <property type="component" value="Unassembled WGS sequence"/>
</dbReference>
<protein>
    <submittedName>
        <fullName evidence="1">Uncharacterized protein</fullName>
    </submittedName>
</protein>
<dbReference type="InterPro" id="IPR035242">
    <property type="entry name" value="DUF5329"/>
</dbReference>
<accession>H2CD33</accession>
<proteinExistence type="predicted"/>
<dbReference type="HOGENOM" id="CLU_128254_1_1_12"/>